<keyword evidence="4" id="KW-1185">Reference proteome</keyword>
<dbReference type="NCBIfam" id="TIGR00426">
    <property type="entry name" value="competence protein ComEA helix-hairpin-helix repeat region"/>
    <property type="match status" value="1"/>
</dbReference>
<dbReference type="SUPFAM" id="SSF47781">
    <property type="entry name" value="RuvA domain 2-like"/>
    <property type="match status" value="1"/>
</dbReference>
<dbReference type="InterPro" id="IPR019554">
    <property type="entry name" value="Soluble_ligand-bd"/>
</dbReference>
<organism evidence="3 4">
    <name type="scientific">Fructobacillus papyriferae</name>
    <dbReference type="NCBI Taxonomy" id="2713171"/>
    <lineage>
        <taxon>Bacteria</taxon>
        <taxon>Bacillati</taxon>
        <taxon>Bacillota</taxon>
        <taxon>Bacilli</taxon>
        <taxon>Lactobacillales</taxon>
        <taxon>Lactobacillaceae</taxon>
        <taxon>Fructobacillus</taxon>
    </lineage>
</organism>
<dbReference type="PANTHER" id="PTHR21180">
    <property type="entry name" value="ENDONUCLEASE/EXONUCLEASE/PHOSPHATASE FAMILY DOMAIN-CONTAINING PROTEIN 1"/>
    <property type="match status" value="1"/>
</dbReference>
<proteinExistence type="predicted"/>
<dbReference type="Pfam" id="PF10531">
    <property type="entry name" value="SLBB"/>
    <property type="match status" value="1"/>
</dbReference>
<keyword evidence="1" id="KW-0812">Transmembrane</keyword>
<comment type="caution">
    <text evidence="3">The sequence shown here is derived from an EMBL/GenBank/DDBJ whole genome shotgun (WGS) entry which is preliminary data.</text>
</comment>
<dbReference type="InterPro" id="IPR010994">
    <property type="entry name" value="RuvA_2-like"/>
</dbReference>
<dbReference type="RefSeq" id="WP_213819510.1">
    <property type="nucleotide sequence ID" value="NZ_JAAMFI010000001.1"/>
</dbReference>
<dbReference type="PANTHER" id="PTHR21180:SF32">
    <property type="entry name" value="ENDONUCLEASE_EXONUCLEASE_PHOSPHATASE FAMILY DOMAIN-CONTAINING PROTEIN 1"/>
    <property type="match status" value="1"/>
</dbReference>
<feature type="transmembrane region" description="Helical" evidence="1">
    <location>
        <begin position="20"/>
        <end position="38"/>
    </location>
</feature>
<reference evidence="3 4" key="1">
    <citation type="submission" date="2020-02" db="EMBL/GenBank/DDBJ databases">
        <title>Fructobacillus sp. isolated from paper mulberry of Taiwan.</title>
        <authorList>
            <person name="Lin S.-T."/>
        </authorList>
    </citation>
    <scope>NUCLEOTIDE SEQUENCE [LARGE SCALE GENOMIC DNA]</scope>
    <source>
        <strain evidence="3 4">M1-10</strain>
    </source>
</reference>
<gene>
    <name evidence="3" type="ORF">G6R27_02545</name>
</gene>
<accession>A0ABS5QP31</accession>
<dbReference type="Pfam" id="PF12836">
    <property type="entry name" value="HHH_3"/>
    <property type="match status" value="1"/>
</dbReference>
<evidence type="ECO:0000256" key="1">
    <source>
        <dbReference type="SAM" id="Phobius"/>
    </source>
</evidence>
<feature type="domain" description="Helix-hairpin-helix DNA-binding motif class 1" evidence="2">
    <location>
        <begin position="207"/>
        <end position="226"/>
    </location>
</feature>
<keyword evidence="1" id="KW-0472">Membrane</keyword>
<sequence length="229" mass="24353">MFEMMDWQAWLDWAKRRWRWLAAVGLAGLLLVFLVLLMRPKHVEMAEPATLKAGGRSTATKPAAKTGSAANEKMKSSVKVDVKGAVKKPGLYVLSADARLADAIEKAGGLTAEADANALNLAQLLEDGMAVYVLKVGETAPEIKNAGTHPGGGVSASQGTAAEGASAGKIHLNAASQKELESLTGVGPKKAEQIIAYREEHPFQSVDELKEISGIGPKRFEQLKDQVQP</sequence>
<dbReference type="InterPro" id="IPR004509">
    <property type="entry name" value="Competence_ComEA_HhH"/>
</dbReference>
<keyword evidence="1" id="KW-1133">Transmembrane helix</keyword>
<name>A0ABS5QP31_9LACO</name>
<evidence type="ECO:0000259" key="2">
    <source>
        <dbReference type="SMART" id="SM00278"/>
    </source>
</evidence>
<dbReference type="InterPro" id="IPR051675">
    <property type="entry name" value="Endo/Exo/Phosphatase_dom_1"/>
</dbReference>
<evidence type="ECO:0000313" key="4">
    <source>
        <dbReference type="Proteomes" id="UP001519418"/>
    </source>
</evidence>
<dbReference type="Proteomes" id="UP001519418">
    <property type="component" value="Unassembled WGS sequence"/>
</dbReference>
<dbReference type="EMBL" id="JAAMFI010000001">
    <property type="protein sequence ID" value="MBS9334918.1"/>
    <property type="molecule type" value="Genomic_DNA"/>
</dbReference>
<dbReference type="Gene3D" id="1.10.150.320">
    <property type="entry name" value="Photosystem II 12 kDa extrinsic protein"/>
    <property type="match status" value="1"/>
</dbReference>
<evidence type="ECO:0000313" key="3">
    <source>
        <dbReference type="EMBL" id="MBS9334918.1"/>
    </source>
</evidence>
<dbReference type="InterPro" id="IPR003583">
    <property type="entry name" value="Hlx-hairpin-Hlx_DNA-bd_motif"/>
</dbReference>
<feature type="domain" description="Helix-hairpin-helix DNA-binding motif class 1" evidence="2">
    <location>
        <begin position="178"/>
        <end position="197"/>
    </location>
</feature>
<dbReference type="SMART" id="SM00278">
    <property type="entry name" value="HhH1"/>
    <property type="match status" value="2"/>
</dbReference>
<dbReference type="Gene3D" id="3.10.560.10">
    <property type="entry name" value="Outer membrane lipoprotein wza domain like"/>
    <property type="match status" value="1"/>
</dbReference>
<protein>
    <recommendedName>
        <fullName evidence="2">Helix-hairpin-helix DNA-binding motif class 1 domain-containing protein</fullName>
    </recommendedName>
</protein>